<evidence type="ECO:0008006" key="9">
    <source>
        <dbReference type="Google" id="ProtNLM"/>
    </source>
</evidence>
<accession>A0ABU7C068</accession>
<dbReference type="InterPro" id="IPR050182">
    <property type="entry name" value="Cytochrome_P450_fam2"/>
</dbReference>
<comment type="caution">
    <text evidence="7">The sequence shown here is derived from an EMBL/GenBank/DDBJ whole genome shotgun (WGS) entry which is preliminary data.</text>
</comment>
<keyword evidence="4 6" id="KW-0479">Metal-binding</keyword>
<dbReference type="PRINTS" id="PR00463">
    <property type="entry name" value="EP450I"/>
</dbReference>
<keyword evidence="5 6" id="KW-0408">Iron</keyword>
<dbReference type="InterPro" id="IPR002401">
    <property type="entry name" value="Cyt_P450_E_grp-I"/>
</dbReference>
<dbReference type="InterPro" id="IPR036396">
    <property type="entry name" value="Cyt_P450_sf"/>
</dbReference>
<gene>
    <name evidence="7" type="ORF">ATANTOWER_011676</name>
</gene>
<sequence>MISTRKTSWINGDFVKPEAFMSFSAGPRVCLGEGLARMELFLFTVTLLKKFKFIWPEDAGKPDFTPVYRVMLSPKPYNMKVQLRS</sequence>
<name>A0ABU7C068_9TELE</name>
<dbReference type="PANTHER" id="PTHR24300:SF327">
    <property type="entry name" value="CYTOCHROME P450 2F2-RELATED"/>
    <property type="match status" value="1"/>
</dbReference>
<evidence type="ECO:0000256" key="1">
    <source>
        <dbReference type="ARBA" id="ARBA00001971"/>
    </source>
</evidence>
<evidence type="ECO:0000256" key="5">
    <source>
        <dbReference type="ARBA" id="ARBA00023004"/>
    </source>
</evidence>
<dbReference type="PROSITE" id="PS00086">
    <property type="entry name" value="CYTOCHROME_P450"/>
    <property type="match status" value="1"/>
</dbReference>
<dbReference type="InterPro" id="IPR001128">
    <property type="entry name" value="Cyt_P450"/>
</dbReference>
<comment type="similarity">
    <text evidence="2 6">Belongs to the cytochrome P450 family.</text>
</comment>
<keyword evidence="3 6" id="KW-0349">Heme</keyword>
<reference evidence="7 8" key="1">
    <citation type="submission" date="2021-07" db="EMBL/GenBank/DDBJ databases">
        <authorList>
            <person name="Palmer J.M."/>
        </authorList>
    </citation>
    <scope>NUCLEOTIDE SEQUENCE [LARGE SCALE GENOMIC DNA]</scope>
    <source>
        <strain evidence="7 8">AT_MEX2019</strain>
        <tissue evidence="7">Muscle</tissue>
    </source>
</reference>
<evidence type="ECO:0000256" key="2">
    <source>
        <dbReference type="ARBA" id="ARBA00010617"/>
    </source>
</evidence>
<dbReference type="EMBL" id="JAHUTI010071361">
    <property type="protein sequence ID" value="MED6255586.1"/>
    <property type="molecule type" value="Genomic_DNA"/>
</dbReference>
<evidence type="ECO:0000313" key="7">
    <source>
        <dbReference type="EMBL" id="MED6255586.1"/>
    </source>
</evidence>
<dbReference type="SUPFAM" id="SSF48264">
    <property type="entry name" value="Cytochrome P450"/>
    <property type="match status" value="1"/>
</dbReference>
<comment type="cofactor">
    <cofactor evidence="1">
        <name>heme</name>
        <dbReference type="ChEBI" id="CHEBI:30413"/>
    </cofactor>
</comment>
<proteinExistence type="inferred from homology"/>
<dbReference type="Pfam" id="PF00067">
    <property type="entry name" value="p450"/>
    <property type="match status" value="1"/>
</dbReference>
<evidence type="ECO:0000256" key="6">
    <source>
        <dbReference type="RuleBase" id="RU000461"/>
    </source>
</evidence>
<dbReference type="Gene3D" id="1.10.630.10">
    <property type="entry name" value="Cytochrome P450"/>
    <property type="match status" value="1"/>
</dbReference>
<evidence type="ECO:0000313" key="8">
    <source>
        <dbReference type="Proteomes" id="UP001345963"/>
    </source>
</evidence>
<dbReference type="PANTHER" id="PTHR24300">
    <property type="entry name" value="CYTOCHROME P450 508A4-RELATED"/>
    <property type="match status" value="1"/>
</dbReference>
<dbReference type="InterPro" id="IPR017972">
    <property type="entry name" value="Cyt_P450_CS"/>
</dbReference>
<evidence type="ECO:0000256" key="3">
    <source>
        <dbReference type="ARBA" id="ARBA00022617"/>
    </source>
</evidence>
<keyword evidence="6" id="KW-0560">Oxidoreductase</keyword>
<protein>
    <recommendedName>
        <fullName evidence="9">Cytochrome P450</fullName>
    </recommendedName>
</protein>
<evidence type="ECO:0000256" key="4">
    <source>
        <dbReference type="ARBA" id="ARBA00022723"/>
    </source>
</evidence>
<dbReference type="Proteomes" id="UP001345963">
    <property type="component" value="Unassembled WGS sequence"/>
</dbReference>
<organism evidence="7 8">
    <name type="scientific">Ataeniobius toweri</name>
    <dbReference type="NCBI Taxonomy" id="208326"/>
    <lineage>
        <taxon>Eukaryota</taxon>
        <taxon>Metazoa</taxon>
        <taxon>Chordata</taxon>
        <taxon>Craniata</taxon>
        <taxon>Vertebrata</taxon>
        <taxon>Euteleostomi</taxon>
        <taxon>Actinopterygii</taxon>
        <taxon>Neopterygii</taxon>
        <taxon>Teleostei</taxon>
        <taxon>Neoteleostei</taxon>
        <taxon>Acanthomorphata</taxon>
        <taxon>Ovalentaria</taxon>
        <taxon>Atherinomorphae</taxon>
        <taxon>Cyprinodontiformes</taxon>
        <taxon>Goodeidae</taxon>
        <taxon>Ataeniobius</taxon>
    </lineage>
</organism>
<keyword evidence="6" id="KW-0503">Monooxygenase</keyword>
<keyword evidence="8" id="KW-1185">Reference proteome</keyword>